<dbReference type="GO" id="GO:0016301">
    <property type="term" value="F:kinase activity"/>
    <property type="evidence" value="ECO:0007669"/>
    <property type="project" value="UniProtKB-KW"/>
</dbReference>
<evidence type="ECO:0000256" key="6">
    <source>
        <dbReference type="ARBA" id="ARBA00022777"/>
    </source>
</evidence>
<feature type="transmembrane region" description="Helical" evidence="9">
    <location>
        <begin position="102"/>
        <end position="120"/>
    </location>
</feature>
<evidence type="ECO:0000256" key="3">
    <source>
        <dbReference type="ARBA" id="ARBA00022553"/>
    </source>
</evidence>
<proteinExistence type="predicted"/>
<dbReference type="SUPFAM" id="SSF55874">
    <property type="entry name" value="ATPase domain of HSP90 chaperone/DNA topoisomerase II/histidine kinase"/>
    <property type="match status" value="1"/>
</dbReference>
<sequence length="376" mass="38996">MLSSLRQNVMDLLFAVVMTVLALVTVAQTVDNGEQTWAMVVGALTVAPLALRRRAPVLTAVVILLGLLLYSLLGYGKHPNGGVGIVIAMFTVAMMRPRPVALALWLASAAVSAVTFFTAATDEVPWSRAVQAPLVVLAGGWLLGECAKHWAERAERLAGEAAREVEQGIARELHDVVGHHMAVVSAYAGVAEQVLDRDPATARTAIAAAGNSSREALVEMRRMLQLLRSAEAGAEAAARAAGDGAPGPGLASLHDLADRVRGAGVPVEVAVTGRPRALPPGLDLCAYRVAQEALTNVVKHAGLAAARIHLDYGEEMLSLMISDTGTGPGAAEFPAVSHGLRGMRERAARHGGLLLAGPGADGGFEVTLSLPIGEAA</sequence>
<dbReference type="InterPro" id="IPR055558">
    <property type="entry name" value="DUF7134"/>
</dbReference>
<feature type="transmembrane region" description="Helical" evidence="9">
    <location>
        <begin position="56"/>
        <end position="73"/>
    </location>
</feature>
<feature type="domain" description="DUF7134" evidence="12">
    <location>
        <begin position="8"/>
        <end position="146"/>
    </location>
</feature>
<feature type="domain" description="Signal transduction histidine kinase subgroup 3 dimerisation and phosphoacceptor" evidence="11">
    <location>
        <begin position="168"/>
        <end position="230"/>
    </location>
</feature>
<evidence type="ECO:0000313" key="14">
    <source>
        <dbReference type="Proteomes" id="UP001183420"/>
    </source>
</evidence>
<keyword evidence="14" id="KW-1185">Reference proteome</keyword>
<evidence type="ECO:0000256" key="5">
    <source>
        <dbReference type="ARBA" id="ARBA00022741"/>
    </source>
</evidence>
<keyword evidence="9" id="KW-0812">Transmembrane</keyword>
<dbReference type="EC" id="2.7.13.3" evidence="2"/>
<dbReference type="Pfam" id="PF07730">
    <property type="entry name" value="HisKA_3"/>
    <property type="match status" value="1"/>
</dbReference>
<feature type="transmembrane region" description="Helical" evidence="9">
    <location>
        <begin position="12"/>
        <end position="30"/>
    </location>
</feature>
<dbReference type="PANTHER" id="PTHR24421">
    <property type="entry name" value="NITRATE/NITRITE SENSOR PROTEIN NARX-RELATED"/>
    <property type="match status" value="1"/>
</dbReference>
<dbReference type="PANTHER" id="PTHR24421:SF10">
    <property type="entry name" value="NITRATE_NITRITE SENSOR PROTEIN NARQ"/>
    <property type="match status" value="1"/>
</dbReference>
<gene>
    <name evidence="13" type="ORF">RNC47_29045</name>
</gene>
<keyword evidence="8" id="KW-0902">Two-component regulatory system</keyword>
<keyword evidence="4" id="KW-0808">Transferase</keyword>
<organism evidence="13 14">
    <name type="scientific">Streptomyces millisiae</name>
    <dbReference type="NCBI Taxonomy" id="3075542"/>
    <lineage>
        <taxon>Bacteria</taxon>
        <taxon>Bacillati</taxon>
        <taxon>Actinomycetota</taxon>
        <taxon>Actinomycetes</taxon>
        <taxon>Kitasatosporales</taxon>
        <taxon>Streptomycetaceae</taxon>
        <taxon>Streptomyces</taxon>
    </lineage>
</organism>
<evidence type="ECO:0000256" key="9">
    <source>
        <dbReference type="SAM" id="Phobius"/>
    </source>
</evidence>
<evidence type="ECO:0000256" key="4">
    <source>
        <dbReference type="ARBA" id="ARBA00022679"/>
    </source>
</evidence>
<dbReference type="Pfam" id="PF02518">
    <property type="entry name" value="HATPase_c"/>
    <property type="match status" value="1"/>
</dbReference>
<evidence type="ECO:0000259" key="12">
    <source>
        <dbReference type="Pfam" id="PF23539"/>
    </source>
</evidence>
<keyword evidence="9" id="KW-1133">Transmembrane helix</keyword>
<evidence type="ECO:0000256" key="7">
    <source>
        <dbReference type="ARBA" id="ARBA00022840"/>
    </source>
</evidence>
<keyword evidence="7" id="KW-0067">ATP-binding</keyword>
<dbReference type="RefSeq" id="WP_311602945.1">
    <property type="nucleotide sequence ID" value="NZ_JAVREM010000061.1"/>
</dbReference>
<dbReference type="Proteomes" id="UP001183420">
    <property type="component" value="Unassembled WGS sequence"/>
</dbReference>
<keyword evidence="3" id="KW-0597">Phosphoprotein</keyword>
<reference evidence="14" key="1">
    <citation type="submission" date="2023-07" db="EMBL/GenBank/DDBJ databases">
        <title>30 novel species of actinomycetes from the DSMZ collection.</title>
        <authorList>
            <person name="Nouioui I."/>
        </authorList>
    </citation>
    <scope>NUCLEOTIDE SEQUENCE [LARGE SCALE GENOMIC DNA]</scope>
    <source>
        <strain evidence="14">DSM 44918</strain>
    </source>
</reference>
<evidence type="ECO:0000256" key="8">
    <source>
        <dbReference type="ARBA" id="ARBA00023012"/>
    </source>
</evidence>
<keyword evidence="9" id="KW-0472">Membrane</keyword>
<dbReference type="InterPro" id="IPR036890">
    <property type="entry name" value="HATPase_C_sf"/>
</dbReference>
<dbReference type="InterPro" id="IPR050482">
    <property type="entry name" value="Sensor_HK_TwoCompSys"/>
</dbReference>
<evidence type="ECO:0000256" key="1">
    <source>
        <dbReference type="ARBA" id="ARBA00000085"/>
    </source>
</evidence>
<accession>A0ABU2LXP7</accession>
<comment type="caution">
    <text evidence="13">The sequence shown here is derived from an EMBL/GenBank/DDBJ whole genome shotgun (WGS) entry which is preliminary data.</text>
</comment>
<name>A0ABU2LXP7_9ACTN</name>
<keyword evidence="6 13" id="KW-0418">Kinase</keyword>
<keyword evidence="5" id="KW-0547">Nucleotide-binding</keyword>
<evidence type="ECO:0000313" key="13">
    <source>
        <dbReference type="EMBL" id="MDT0322374.1"/>
    </source>
</evidence>
<evidence type="ECO:0000256" key="2">
    <source>
        <dbReference type="ARBA" id="ARBA00012438"/>
    </source>
</evidence>
<dbReference type="Gene3D" id="3.30.565.10">
    <property type="entry name" value="Histidine kinase-like ATPase, C-terminal domain"/>
    <property type="match status" value="1"/>
</dbReference>
<feature type="domain" description="Histidine kinase/HSP90-like ATPase" evidence="10">
    <location>
        <begin position="287"/>
        <end position="372"/>
    </location>
</feature>
<dbReference type="EMBL" id="JAVREM010000061">
    <property type="protein sequence ID" value="MDT0322374.1"/>
    <property type="molecule type" value="Genomic_DNA"/>
</dbReference>
<dbReference type="InterPro" id="IPR011712">
    <property type="entry name" value="Sig_transdc_His_kin_sub3_dim/P"/>
</dbReference>
<dbReference type="Gene3D" id="1.20.5.1930">
    <property type="match status" value="1"/>
</dbReference>
<evidence type="ECO:0000259" key="10">
    <source>
        <dbReference type="Pfam" id="PF02518"/>
    </source>
</evidence>
<evidence type="ECO:0000259" key="11">
    <source>
        <dbReference type="Pfam" id="PF07730"/>
    </source>
</evidence>
<comment type="catalytic activity">
    <reaction evidence="1">
        <text>ATP + protein L-histidine = ADP + protein N-phospho-L-histidine.</text>
        <dbReference type="EC" id="2.7.13.3"/>
    </reaction>
</comment>
<dbReference type="InterPro" id="IPR003594">
    <property type="entry name" value="HATPase_dom"/>
</dbReference>
<dbReference type="CDD" id="cd16917">
    <property type="entry name" value="HATPase_UhpB-NarQ-NarX-like"/>
    <property type="match status" value="1"/>
</dbReference>
<dbReference type="Pfam" id="PF23539">
    <property type="entry name" value="DUF7134"/>
    <property type="match status" value="1"/>
</dbReference>
<protein>
    <recommendedName>
        <fullName evidence="2">histidine kinase</fullName>
        <ecNumber evidence="2">2.7.13.3</ecNumber>
    </recommendedName>
</protein>